<keyword evidence="2" id="KW-1185">Reference proteome</keyword>
<sequence length="131" mass="14447">MSDQDFLARTERFARHLAELGRRLDKESFALLLRILGGVNEALVQHSRSVDIPFEPGDKELFTSELGRELETLMDLLGPRGMRMVVDVDESAGGGGVGGFDGPPRGLLALAERQRDRREVEAIVRASGMEL</sequence>
<proteinExistence type="predicted"/>
<dbReference type="RefSeq" id="WP_275811354.1">
    <property type="nucleotide sequence ID" value="NZ_BAAANM010000018.1"/>
</dbReference>
<reference evidence="1 2" key="1">
    <citation type="submission" date="2023-03" db="EMBL/GenBank/DDBJ databases">
        <title>Draft genome sequence of type strain Streptomyces ferralitis JCM 14344.</title>
        <authorList>
            <person name="Klaysubun C."/>
            <person name="Duangmal K."/>
        </authorList>
    </citation>
    <scope>NUCLEOTIDE SEQUENCE [LARGE SCALE GENOMIC DNA]</scope>
    <source>
        <strain evidence="1 2">JCM 14344</strain>
    </source>
</reference>
<accession>A0ABT5YYR7</accession>
<organism evidence="1 2">
    <name type="scientific">Streptantibioticus ferralitis</name>
    <dbReference type="NCBI Taxonomy" id="236510"/>
    <lineage>
        <taxon>Bacteria</taxon>
        <taxon>Bacillati</taxon>
        <taxon>Actinomycetota</taxon>
        <taxon>Actinomycetes</taxon>
        <taxon>Kitasatosporales</taxon>
        <taxon>Streptomycetaceae</taxon>
        <taxon>Streptantibioticus</taxon>
    </lineage>
</organism>
<comment type="caution">
    <text evidence="1">The sequence shown here is derived from an EMBL/GenBank/DDBJ whole genome shotgun (WGS) entry which is preliminary data.</text>
</comment>
<protein>
    <submittedName>
        <fullName evidence="1">Uncharacterized protein</fullName>
    </submittedName>
</protein>
<gene>
    <name evidence="1" type="ORF">P2L57_09390</name>
</gene>
<dbReference type="Proteomes" id="UP001220022">
    <property type="component" value="Unassembled WGS sequence"/>
</dbReference>
<dbReference type="EMBL" id="JARHTQ010000005">
    <property type="protein sequence ID" value="MDF2255930.1"/>
    <property type="molecule type" value="Genomic_DNA"/>
</dbReference>
<evidence type="ECO:0000313" key="2">
    <source>
        <dbReference type="Proteomes" id="UP001220022"/>
    </source>
</evidence>
<evidence type="ECO:0000313" key="1">
    <source>
        <dbReference type="EMBL" id="MDF2255930.1"/>
    </source>
</evidence>
<name>A0ABT5YYR7_9ACTN</name>